<feature type="region of interest" description="Disordered" evidence="1">
    <location>
        <begin position="169"/>
        <end position="197"/>
    </location>
</feature>
<dbReference type="RefSeq" id="XP_060301527.1">
    <property type="nucleotide sequence ID" value="XM_060433619.1"/>
</dbReference>
<feature type="chain" id="PRO_5041237199" description="Secreted protein" evidence="2">
    <location>
        <begin position="20"/>
        <end position="197"/>
    </location>
</feature>
<evidence type="ECO:0000256" key="1">
    <source>
        <dbReference type="SAM" id="MobiDB-lite"/>
    </source>
</evidence>
<proteinExistence type="predicted"/>
<comment type="caution">
    <text evidence="3">The sequence shown here is derived from an EMBL/GenBank/DDBJ whole genome shotgun (WGS) entry which is preliminary data.</text>
</comment>
<keyword evidence="4" id="KW-1185">Reference proteome</keyword>
<evidence type="ECO:0000256" key="2">
    <source>
        <dbReference type="SAM" id="SignalP"/>
    </source>
</evidence>
<organism evidence="3 4">
    <name type="scientific">Lasiosphaeria miniovina</name>
    <dbReference type="NCBI Taxonomy" id="1954250"/>
    <lineage>
        <taxon>Eukaryota</taxon>
        <taxon>Fungi</taxon>
        <taxon>Dikarya</taxon>
        <taxon>Ascomycota</taxon>
        <taxon>Pezizomycotina</taxon>
        <taxon>Sordariomycetes</taxon>
        <taxon>Sordariomycetidae</taxon>
        <taxon>Sordariales</taxon>
        <taxon>Lasiosphaeriaceae</taxon>
        <taxon>Lasiosphaeria</taxon>
    </lineage>
</organism>
<feature type="signal peptide" evidence="2">
    <location>
        <begin position="1"/>
        <end position="19"/>
    </location>
</feature>
<evidence type="ECO:0008006" key="5">
    <source>
        <dbReference type="Google" id="ProtNLM"/>
    </source>
</evidence>
<sequence length="197" mass="21233">MAATSPLVFGMCACAFCAAAIQGFAGSPQGCCSLVVHARPECRERCRKCAPVRERERERERVGFPAGWLPTPKPSAAQTLDAAQRGVRVTTWTSRPISGAQGRPSCAREFVLVPLQAWTMGICEMGAQAKLSSRSRSYPPSPLPSNQAVGEAAGERWATMRSTRANCLSNSCSDGKRHPRRTGSFITLPQLPSKLGR</sequence>
<reference evidence="3" key="1">
    <citation type="submission" date="2023-06" db="EMBL/GenBank/DDBJ databases">
        <title>Genome-scale phylogeny and comparative genomics of the fungal order Sordariales.</title>
        <authorList>
            <consortium name="Lawrence Berkeley National Laboratory"/>
            <person name="Hensen N."/>
            <person name="Bonometti L."/>
            <person name="Westerberg I."/>
            <person name="Brannstrom I.O."/>
            <person name="Guillou S."/>
            <person name="Cros-Aarteil S."/>
            <person name="Calhoun S."/>
            <person name="Haridas S."/>
            <person name="Kuo A."/>
            <person name="Mondo S."/>
            <person name="Pangilinan J."/>
            <person name="Riley R."/>
            <person name="LaButti K."/>
            <person name="Andreopoulos B."/>
            <person name="Lipzen A."/>
            <person name="Chen C."/>
            <person name="Yanf M."/>
            <person name="Daum C."/>
            <person name="Ng V."/>
            <person name="Clum A."/>
            <person name="Steindorff A."/>
            <person name="Ohm R."/>
            <person name="Martin F."/>
            <person name="Silar P."/>
            <person name="Natvig D."/>
            <person name="Lalanne C."/>
            <person name="Gautier V."/>
            <person name="Ament-velasquez S.L."/>
            <person name="Kruys A."/>
            <person name="Hutchinson M.I."/>
            <person name="Powell A.J."/>
            <person name="Barry K."/>
            <person name="Miller A.N."/>
            <person name="Grigoriev I.V."/>
            <person name="Debuchy R."/>
            <person name="Gladieux P."/>
            <person name="Thoren M.H."/>
            <person name="Johannesson H."/>
        </authorList>
    </citation>
    <scope>NUCLEOTIDE SEQUENCE</scope>
    <source>
        <strain evidence="3">SMH2392-1A</strain>
    </source>
</reference>
<accession>A0AA40B6U5</accession>
<protein>
    <recommendedName>
        <fullName evidence="5">Secreted protein</fullName>
    </recommendedName>
</protein>
<evidence type="ECO:0000313" key="4">
    <source>
        <dbReference type="Proteomes" id="UP001172101"/>
    </source>
</evidence>
<dbReference type="Proteomes" id="UP001172101">
    <property type="component" value="Unassembled WGS sequence"/>
</dbReference>
<name>A0AA40B6U5_9PEZI</name>
<evidence type="ECO:0000313" key="3">
    <source>
        <dbReference type="EMBL" id="KAK0728672.1"/>
    </source>
</evidence>
<dbReference type="EMBL" id="JAUIRO010000002">
    <property type="protein sequence ID" value="KAK0728672.1"/>
    <property type="molecule type" value="Genomic_DNA"/>
</dbReference>
<dbReference type="GeneID" id="85316889"/>
<keyword evidence="2" id="KW-0732">Signal</keyword>
<gene>
    <name evidence="3" type="ORF">B0T26DRAFT_181609</name>
</gene>
<feature type="region of interest" description="Disordered" evidence="1">
    <location>
        <begin position="133"/>
        <end position="154"/>
    </location>
</feature>
<dbReference type="AlphaFoldDB" id="A0AA40B6U5"/>